<dbReference type="GO" id="GO:0005634">
    <property type="term" value="C:nucleus"/>
    <property type="evidence" value="ECO:0007669"/>
    <property type="project" value="UniProtKB-SubCell"/>
</dbReference>
<feature type="domain" description="C2H2-type" evidence="16">
    <location>
        <begin position="409"/>
        <end position="437"/>
    </location>
</feature>
<keyword evidence="9" id="KW-0805">Transcription regulation</keyword>
<evidence type="ECO:0000256" key="11">
    <source>
        <dbReference type="ARBA" id="ARBA00023242"/>
    </source>
</evidence>
<reference evidence="17" key="1">
    <citation type="submission" date="2020-11" db="EMBL/GenBank/DDBJ databases">
        <authorList>
            <person name="Tran Van P."/>
        </authorList>
    </citation>
    <scope>NUCLEOTIDE SEQUENCE</scope>
</reference>
<feature type="compositionally biased region" description="Basic residues" evidence="14">
    <location>
        <begin position="150"/>
        <end position="160"/>
    </location>
</feature>
<keyword evidence="2" id="KW-0217">Developmental protein</keyword>
<comment type="function">
    <text evidence="12">Putative transcription factor required for axon growth and guidance in the central and peripheral nervous systems. Repels CNS axons away from the midline by promoting the expression of the midline repellent sli and its receptor robo.</text>
</comment>
<evidence type="ECO:0000259" key="15">
    <source>
        <dbReference type="PROSITE" id="PS50097"/>
    </source>
</evidence>
<keyword evidence="6" id="KW-0221">Differentiation</keyword>
<keyword evidence="7" id="KW-0862">Zinc</keyword>
<dbReference type="EMBL" id="OD006219">
    <property type="protein sequence ID" value="CAD7412672.1"/>
    <property type="molecule type" value="Genomic_DNA"/>
</dbReference>
<evidence type="ECO:0000256" key="13">
    <source>
        <dbReference type="PROSITE-ProRule" id="PRU00042"/>
    </source>
</evidence>
<evidence type="ECO:0000256" key="6">
    <source>
        <dbReference type="ARBA" id="ARBA00022782"/>
    </source>
</evidence>
<evidence type="ECO:0008006" key="18">
    <source>
        <dbReference type="Google" id="ProtNLM"/>
    </source>
</evidence>
<feature type="domain" description="BTB" evidence="15">
    <location>
        <begin position="31"/>
        <end position="96"/>
    </location>
</feature>
<dbReference type="GO" id="GO:0006357">
    <property type="term" value="P:regulation of transcription by RNA polymerase II"/>
    <property type="evidence" value="ECO:0007669"/>
    <property type="project" value="TreeGrafter"/>
</dbReference>
<dbReference type="SUPFAM" id="SSF54695">
    <property type="entry name" value="POZ domain"/>
    <property type="match status" value="1"/>
</dbReference>
<evidence type="ECO:0000256" key="8">
    <source>
        <dbReference type="ARBA" id="ARBA00022902"/>
    </source>
</evidence>
<protein>
    <recommendedName>
        <fullName evidence="18">Broad-complex</fullName>
    </recommendedName>
</protein>
<keyword evidence="11" id="KW-0539">Nucleus</keyword>
<dbReference type="SMART" id="SM00355">
    <property type="entry name" value="ZnF_C2H2"/>
    <property type="match status" value="2"/>
</dbReference>
<accession>A0A7R9DDF4</accession>
<dbReference type="PROSITE" id="PS00028">
    <property type="entry name" value="ZINC_FINGER_C2H2_1"/>
    <property type="match status" value="2"/>
</dbReference>
<dbReference type="FunFam" id="3.30.160.60:FF:002239">
    <property type="entry name" value="Zinc finger protein 226"/>
    <property type="match status" value="1"/>
</dbReference>
<evidence type="ECO:0000313" key="17">
    <source>
        <dbReference type="EMBL" id="CAD7412672.1"/>
    </source>
</evidence>
<proteinExistence type="predicted"/>
<keyword evidence="10" id="KW-0804">Transcription</keyword>
<dbReference type="CDD" id="cd18315">
    <property type="entry name" value="BTB_POZ_BAB-like"/>
    <property type="match status" value="1"/>
</dbReference>
<dbReference type="InterPro" id="IPR051095">
    <property type="entry name" value="Dros_DevTransReg"/>
</dbReference>
<keyword evidence="5 13" id="KW-0863">Zinc-finger</keyword>
<evidence type="ECO:0000256" key="10">
    <source>
        <dbReference type="ARBA" id="ARBA00023163"/>
    </source>
</evidence>
<dbReference type="GO" id="GO:0043565">
    <property type="term" value="F:sequence-specific DNA binding"/>
    <property type="evidence" value="ECO:0007669"/>
    <property type="project" value="UniProtKB-ARBA"/>
</dbReference>
<keyword evidence="8" id="KW-0524">Neurogenesis</keyword>
<dbReference type="Gene3D" id="3.30.710.10">
    <property type="entry name" value="Potassium Channel Kv1.1, Chain A"/>
    <property type="match status" value="1"/>
</dbReference>
<feature type="compositionally biased region" description="Basic and acidic residues" evidence="14">
    <location>
        <begin position="227"/>
        <end position="244"/>
    </location>
</feature>
<organism evidence="17">
    <name type="scientific">Timema poppense</name>
    <name type="common">Walking stick</name>
    <dbReference type="NCBI Taxonomy" id="170557"/>
    <lineage>
        <taxon>Eukaryota</taxon>
        <taxon>Metazoa</taxon>
        <taxon>Ecdysozoa</taxon>
        <taxon>Arthropoda</taxon>
        <taxon>Hexapoda</taxon>
        <taxon>Insecta</taxon>
        <taxon>Pterygota</taxon>
        <taxon>Neoptera</taxon>
        <taxon>Polyneoptera</taxon>
        <taxon>Phasmatodea</taxon>
        <taxon>Timematodea</taxon>
        <taxon>Timematoidea</taxon>
        <taxon>Timematidae</taxon>
        <taxon>Timema</taxon>
    </lineage>
</organism>
<sequence length="541" mass="60709">MEGGALNVKWKSHSSNLYTQLDCLYYDQNLVDVTLSCNDGIIKAHRLVLSVCSPYFESLFKDNQHRHPIVILKGVSRCELENVITFMYKGSVKVLQNEFESFMILASELKVRGLSEEPDFKQKILTSDCIQHDTLEGISNEPVKQPEKIVKKRGRPRKHNIPTEGAEQSKSMINTNNRRSNMEAHNMDIVTADPLLKDNMDEFWDSIKKEIETEPEDQSCSSNKATFSEDGKDMSIASPEERTSPELNSHSFNTRFKGQKRVNVGTRALSLGSIKRKDSSIKKRRCMAYELTTLCNHPFVFKQRNTMLCIDHTSTVPGDHSEHPLARQAGPPSSERAYHVTLSPTSPQSTPARCLCLLPQDCGSEESLTQHHLSHSEEKVNMCDVCNQTFTRSSHLARHKRVHTGERPFACPACELCFSRRDKLKQHYQRYHSTGEAVGKRPYKMKNPLNIAHTAITTAPSAISPTLISGSDSCTAPFGDTSLLSALSLGQQRYENTAGGNSASTSKHCFDNPDISEQRLTQNYLDSVRQLGECTIQTILG</sequence>
<comment type="subcellular location">
    <subcellularLocation>
        <location evidence="1">Nucleus</location>
    </subcellularLocation>
</comment>
<dbReference type="AlphaFoldDB" id="A0A7R9DDF4"/>
<dbReference type="Pfam" id="PF00096">
    <property type="entry name" value="zf-C2H2"/>
    <property type="match status" value="1"/>
</dbReference>
<evidence type="ECO:0000256" key="4">
    <source>
        <dbReference type="ARBA" id="ARBA00022737"/>
    </source>
</evidence>
<feature type="region of interest" description="Disordered" evidence="14">
    <location>
        <begin position="212"/>
        <end position="251"/>
    </location>
</feature>
<evidence type="ECO:0000256" key="14">
    <source>
        <dbReference type="SAM" id="MobiDB-lite"/>
    </source>
</evidence>
<dbReference type="InterPro" id="IPR011333">
    <property type="entry name" value="SKP1/BTB/POZ_sf"/>
</dbReference>
<evidence type="ECO:0000256" key="12">
    <source>
        <dbReference type="ARBA" id="ARBA00037382"/>
    </source>
</evidence>
<evidence type="ECO:0000256" key="5">
    <source>
        <dbReference type="ARBA" id="ARBA00022771"/>
    </source>
</evidence>
<keyword evidence="4" id="KW-0677">Repeat</keyword>
<evidence type="ECO:0000256" key="2">
    <source>
        <dbReference type="ARBA" id="ARBA00022473"/>
    </source>
</evidence>
<dbReference type="GO" id="GO:0045892">
    <property type="term" value="P:negative regulation of DNA-templated transcription"/>
    <property type="evidence" value="ECO:0007669"/>
    <property type="project" value="UniProtKB-ARBA"/>
</dbReference>
<gene>
    <name evidence="17" type="ORF">TPSB3V08_LOCUS8562</name>
</gene>
<evidence type="ECO:0000259" key="16">
    <source>
        <dbReference type="PROSITE" id="PS50157"/>
    </source>
</evidence>
<dbReference type="FunFam" id="3.30.160.60:FF:000446">
    <property type="entry name" value="Zinc finger protein"/>
    <property type="match status" value="1"/>
</dbReference>
<dbReference type="PROSITE" id="PS50157">
    <property type="entry name" value="ZINC_FINGER_C2H2_2"/>
    <property type="match status" value="2"/>
</dbReference>
<dbReference type="InterPro" id="IPR013087">
    <property type="entry name" value="Znf_C2H2_type"/>
</dbReference>
<dbReference type="PANTHER" id="PTHR23110">
    <property type="entry name" value="BTB DOMAIN TRANSCRIPTION FACTOR"/>
    <property type="match status" value="1"/>
</dbReference>
<dbReference type="GO" id="GO:0008270">
    <property type="term" value="F:zinc ion binding"/>
    <property type="evidence" value="ECO:0007669"/>
    <property type="project" value="UniProtKB-KW"/>
</dbReference>
<dbReference type="InterPro" id="IPR036236">
    <property type="entry name" value="Znf_C2H2_sf"/>
</dbReference>
<dbReference type="Pfam" id="PF00651">
    <property type="entry name" value="BTB"/>
    <property type="match status" value="1"/>
</dbReference>
<evidence type="ECO:0000256" key="1">
    <source>
        <dbReference type="ARBA" id="ARBA00004123"/>
    </source>
</evidence>
<dbReference type="GO" id="GO:0048666">
    <property type="term" value="P:neuron development"/>
    <property type="evidence" value="ECO:0007669"/>
    <property type="project" value="UniProtKB-ARBA"/>
</dbReference>
<feature type="domain" description="C2H2-type" evidence="16">
    <location>
        <begin position="381"/>
        <end position="408"/>
    </location>
</feature>
<dbReference type="GO" id="GO:0003006">
    <property type="term" value="P:developmental process involved in reproduction"/>
    <property type="evidence" value="ECO:0007669"/>
    <property type="project" value="UniProtKB-ARBA"/>
</dbReference>
<dbReference type="GO" id="GO:0048513">
    <property type="term" value="P:animal organ development"/>
    <property type="evidence" value="ECO:0007669"/>
    <property type="project" value="UniProtKB-ARBA"/>
</dbReference>
<evidence type="ECO:0000256" key="3">
    <source>
        <dbReference type="ARBA" id="ARBA00022723"/>
    </source>
</evidence>
<feature type="region of interest" description="Disordered" evidence="14">
    <location>
        <begin position="150"/>
        <end position="170"/>
    </location>
</feature>
<dbReference type="SMART" id="SM00225">
    <property type="entry name" value="BTB"/>
    <property type="match status" value="1"/>
</dbReference>
<feature type="region of interest" description="Disordered" evidence="14">
    <location>
        <begin position="316"/>
        <end position="345"/>
    </location>
</feature>
<dbReference type="SUPFAM" id="SSF57667">
    <property type="entry name" value="beta-beta-alpha zinc fingers"/>
    <property type="match status" value="1"/>
</dbReference>
<dbReference type="InterPro" id="IPR000210">
    <property type="entry name" value="BTB/POZ_dom"/>
</dbReference>
<keyword evidence="3" id="KW-0479">Metal-binding</keyword>
<name>A0A7R9DDF4_TIMPO</name>
<dbReference type="PROSITE" id="PS50097">
    <property type="entry name" value="BTB"/>
    <property type="match status" value="1"/>
</dbReference>
<evidence type="ECO:0000256" key="7">
    <source>
        <dbReference type="ARBA" id="ARBA00022833"/>
    </source>
</evidence>
<dbReference type="Gene3D" id="3.30.160.60">
    <property type="entry name" value="Classic Zinc Finger"/>
    <property type="match status" value="2"/>
</dbReference>
<dbReference type="PANTHER" id="PTHR23110:SF111">
    <property type="entry name" value="LONGITUDINALS LACKING PROTEIN, ISOFORMS F_I_K_T"/>
    <property type="match status" value="1"/>
</dbReference>
<evidence type="ECO:0000256" key="9">
    <source>
        <dbReference type="ARBA" id="ARBA00023015"/>
    </source>
</evidence>